<accession>A0ABX6P471</accession>
<comment type="similarity">
    <text evidence="7">Belongs to the TonB-dependent receptor family.</text>
</comment>
<evidence type="ECO:0000256" key="2">
    <source>
        <dbReference type="ARBA" id="ARBA00022448"/>
    </source>
</evidence>
<reference evidence="8 9" key="2">
    <citation type="submission" date="2020-05" db="EMBL/GenBank/DDBJ databases">
        <authorList>
            <person name="Khan S.A."/>
            <person name="Jeon C.O."/>
            <person name="Chun B.H."/>
        </authorList>
    </citation>
    <scope>NUCLEOTIDE SEQUENCE [LARGE SCALE GENOMIC DNA]</scope>
    <source>
        <strain evidence="8 9">H242</strain>
    </source>
</reference>
<organism evidence="8 9">
    <name type="scientific">Ramlibacter terrae</name>
    <dbReference type="NCBI Taxonomy" id="2732511"/>
    <lineage>
        <taxon>Bacteria</taxon>
        <taxon>Pseudomonadati</taxon>
        <taxon>Pseudomonadota</taxon>
        <taxon>Betaproteobacteria</taxon>
        <taxon>Burkholderiales</taxon>
        <taxon>Comamonadaceae</taxon>
        <taxon>Ramlibacter</taxon>
    </lineage>
</organism>
<dbReference type="Proteomes" id="UP000500826">
    <property type="component" value="Chromosome"/>
</dbReference>
<keyword evidence="3 7" id="KW-1134">Transmembrane beta strand</keyword>
<evidence type="ECO:0000256" key="3">
    <source>
        <dbReference type="ARBA" id="ARBA00022452"/>
    </source>
</evidence>
<keyword evidence="2 7" id="KW-0813">Transport</keyword>
<evidence type="ECO:0000313" key="8">
    <source>
        <dbReference type="EMBL" id="QJW84377.1"/>
    </source>
</evidence>
<evidence type="ECO:0000256" key="1">
    <source>
        <dbReference type="ARBA" id="ARBA00004571"/>
    </source>
</evidence>
<name>A0ABX6P471_9BURK</name>
<dbReference type="PANTHER" id="PTHR32552">
    <property type="entry name" value="FERRICHROME IRON RECEPTOR-RELATED"/>
    <property type="match status" value="1"/>
</dbReference>
<dbReference type="PROSITE" id="PS52016">
    <property type="entry name" value="TONB_DEPENDENT_REC_3"/>
    <property type="match status" value="1"/>
</dbReference>
<keyword evidence="8" id="KW-0675">Receptor</keyword>
<reference evidence="8 9" key="1">
    <citation type="submission" date="2020-05" db="EMBL/GenBank/DDBJ databases">
        <title>Ramlibacter rhizophilus sp. nov., isolated from rhizosphere soil of national flower Mugunghwa from South Korea.</title>
        <authorList>
            <person name="Zheng-Fei Y."/>
            <person name="Huan T."/>
        </authorList>
    </citation>
    <scope>NUCLEOTIDE SEQUENCE [LARGE SCALE GENOMIC DNA]</scope>
    <source>
        <strain evidence="8 9">H242</strain>
    </source>
</reference>
<protein>
    <submittedName>
        <fullName evidence="8">TonB-dependent receptor</fullName>
    </submittedName>
</protein>
<dbReference type="Gene3D" id="2.40.170.20">
    <property type="entry name" value="TonB-dependent receptor, beta-barrel domain"/>
    <property type="match status" value="1"/>
</dbReference>
<dbReference type="PANTHER" id="PTHR32552:SF82">
    <property type="entry name" value="FCUA PROTEIN"/>
    <property type="match status" value="1"/>
</dbReference>
<dbReference type="InterPro" id="IPR039426">
    <property type="entry name" value="TonB-dep_rcpt-like"/>
</dbReference>
<keyword evidence="9" id="KW-1185">Reference proteome</keyword>
<gene>
    <name evidence="8" type="ORF">HK414_13080</name>
</gene>
<comment type="subcellular location">
    <subcellularLocation>
        <location evidence="1 7">Cell outer membrane</location>
        <topology evidence="1 7">Multi-pass membrane protein</topology>
    </subcellularLocation>
</comment>
<sequence>MASLPGLSVRGSVSHEGRRAVLADNTIRLPSWTRVDAALRYDTRMGGALASWTVGIDNVFDRRYWKESPYQFGHVYLYPGAPRGLRVSFTAEL</sequence>
<dbReference type="EMBL" id="CP053418">
    <property type="protein sequence ID" value="QJW84377.1"/>
    <property type="molecule type" value="Genomic_DNA"/>
</dbReference>
<evidence type="ECO:0000256" key="5">
    <source>
        <dbReference type="ARBA" id="ARBA00023136"/>
    </source>
</evidence>
<dbReference type="InterPro" id="IPR036942">
    <property type="entry name" value="Beta-barrel_TonB_sf"/>
</dbReference>
<evidence type="ECO:0000256" key="6">
    <source>
        <dbReference type="ARBA" id="ARBA00023237"/>
    </source>
</evidence>
<proteinExistence type="inferred from homology"/>
<keyword evidence="6 7" id="KW-0998">Cell outer membrane</keyword>
<evidence type="ECO:0000256" key="7">
    <source>
        <dbReference type="PROSITE-ProRule" id="PRU01360"/>
    </source>
</evidence>
<dbReference type="SUPFAM" id="SSF56935">
    <property type="entry name" value="Porins"/>
    <property type="match status" value="1"/>
</dbReference>
<keyword evidence="5 7" id="KW-0472">Membrane</keyword>
<evidence type="ECO:0000256" key="4">
    <source>
        <dbReference type="ARBA" id="ARBA00022692"/>
    </source>
</evidence>
<evidence type="ECO:0000313" key="9">
    <source>
        <dbReference type="Proteomes" id="UP000500826"/>
    </source>
</evidence>
<keyword evidence="4 7" id="KW-0812">Transmembrane</keyword>